<dbReference type="InterPro" id="IPR040976">
    <property type="entry name" value="Pkinase_fungal"/>
</dbReference>
<sequence>MFDGPGIVSRIRDSIIGYRYLHEINIVHGEITARNIFLSGPDKTGVTKVIIDSDLSSLRENYEEKDLSRDITGLTR</sequence>
<reference evidence="2" key="1">
    <citation type="submission" date="2020-10" db="EMBL/GenBank/DDBJ databases">
        <authorList>
            <person name="Muller C M."/>
        </authorList>
    </citation>
    <scope>NUCLEOTIDE SEQUENCE</scope>
    <source>
        <strain evidence="2">THUN-12</strain>
    </source>
</reference>
<dbReference type="GO" id="GO:0005524">
    <property type="term" value="F:ATP binding"/>
    <property type="evidence" value="ECO:0007669"/>
    <property type="project" value="InterPro"/>
</dbReference>
<name>A0A9W4D4V8_BLUGR</name>
<dbReference type="Proteomes" id="UP000683417">
    <property type="component" value="Unassembled WGS sequence"/>
</dbReference>
<protein>
    <submittedName>
        <fullName evidence="2">BgTH12-05886</fullName>
    </submittedName>
</protein>
<dbReference type="EMBL" id="CAJHIT010000008">
    <property type="protein sequence ID" value="CAD6504151.1"/>
    <property type="molecule type" value="Genomic_DNA"/>
</dbReference>
<dbReference type="InterPro" id="IPR000719">
    <property type="entry name" value="Prot_kinase_dom"/>
</dbReference>
<proteinExistence type="predicted"/>
<dbReference type="Pfam" id="PF17667">
    <property type="entry name" value="Pkinase_fungal"/>
    <property type="match status" value="1"/>
</dbReference>
<evidence type="ECO:0000313" key="2">
    <source>
        <dbReference type="EMBL" id="CAD6504151.1"/>
    </source>
</evidence>
<evidence type="ECO:0000259" key="1">
    <source>
        <dbReference type="PROSITE" id="PS50011"/>
    </source>
</evidence>
<dbReference type="PROSITE" id="PS50011">
    <property type="entry name" value="PROTEIN_KINASE_DOM"/>
    <property type="match status" value="1"/>
</dbReference>
<evidence type="ECO:0000313" key="3">
    <source>
        <dbReference type="Proteomes" id="UP000683417"/>
    </source>
</evidence>
<feature type="domain" description="Protein kinase" evidence="1">
    <location>
        <begin position="1"/>
        <end position="76"/>
    </location>
</feature>
<dbReference type="AlphaFoldDB" id="A0A9W4D4V8"/>
<organism evidence="2 3">
    <name type="scientific">Blumeria graminis f. sp. triticale</name>
    <dbReference type="NCBI Taxonomy" id="1689686"/>
    <lineage>
        <taxon>Eukaryota</taxon>
        <taxon>Fungi</taxon>
        <taxon>Dikarya</taxon>
        <taxon>Ascomycota</taxon>
        <taxon>Pezizomycotina</taxon>
        <taxon>Leotiomycetes</taxon>
        <taxon>Erysiphales</taxon>
        <taxon>Erysiphaceae</taxon>
        <taxon>Blumeria</taxon>
    </lineage>
</organism>
<comment type="caution">
    <text evidence="2">The sequence shown here is derived from an EMBL/GenBank/DDBJ whole genome shotgun (WGS) entry which is preliminary data.</text>
</comment>
<dbReference type="GO" id="GO:0004672">
    <property type="term" value="F:protein kinase activity"/>
    <property type="evidence" value="ECO:0007669"/>
    <property type="project" value="InterPro"/>
</dbReference>
<accession>A0A9W4D4V8</accession>
<gene>
    <name evidence="2" type="ORF">BGTH12_LOCUS5509</name>
</gene>